<sequence>MNGEGASRQGESKRRRLVFVVGEECGNAPALCQTALKGVKAHSASVGKRGGDGAHTHAAYSCIDGKNIKGEGRP</sequence>
<reference evidence="1 2" key="1">
    <citation type="submission" date="2023-09" db="EMBL/GenBank/DDBJ databases">
        <authorList>
            <person name="Wang M."/>
        </authorList>
    </citation>
    <scope>NUCLEOTIDE SEQUENCE [LARGE SCALE GENOMIC DNA]</scope>
    <source>
        <strain evidence="1">GT-2023</strain>
        <tissue evidence="1">Liver</tissue>
    </source>
</reference>
<gene>
    <name evidence="1" type="ORF">QQF64_014068</name>
</gene>
<proteinExistence type="predicted"/>
<dbReference type="Proteomes" id="UP001558613">
    <property type="component" value="Unassembled WGS sequence"/>
</dbReference>
<dbReference type="EMBL" id="JAYMGO010000019">
    <property type="protein sequence ID" value="KAL1256007.1"/>
    <property type="molecule type" value="Genomic_DNA"/>
</dbReference>
<organism evidence="1 2">
    <name type="scientific">Cirrhinus molitorella</name>
    <name type="common">mud carp</name>
    <dbReference type="NCBI Taxonomy" id="172907"/>
    <lineage>
        <taxon>Eukaryota</taxon>
        <taxon>Metazoa</taxon>
        <taxon>Chordata</taxon>
        <taxon>Craniata</taxon>
        <taxon>Vertebrata</taxon>
        <taxon>Euteleostomi</taxon>
        <taxon>Actinopterygii</taxon>
        <taxon>Neopterygii</taxon>
        <taxon>Teleostei</taxon>
        <taxon>Ostariophysi</taxon>
        <taxon>Cypriniformes</taxon>
        <taxon>Cyprinidae</taxon>
        <taxon>Labeoninae</taxon>
        <taxon>Labeonini</taxon>
        <taxon>Cirrhinus</taxon>
    </lineage>
</organism>
<evidence type="ECO:0000313" key="2">
    <source>
        <dbReference type="Proteomes" id="UP001558613"/>
    </source>
</evidence>
<keyword evidence="2" id="KW-1185">Reference proteome</keyword>
<evidence type="ECO:0000313" key="1">
    <source>
        <dbReference type="EMBL" id="KAL1256007.1"/>
    </source>
</evidence>
<comment type="caution">
    <text evidence="1">The sequence shown here is derived from an EMBL/GenBank/DDBJ whole genome shotgun (WGS) entry which is preliminary data.</text>
</comment>
<protein>
    <submittedName>
        <fullName evidence="1">Uncharacterized protein</fullName>
    </submittedName>
</protein>
<name>A0ABR3LSY4_9TELE</name>
<accession>A0ABR3LSY4</accession>